<dbReference type="RefSeq" id="WP_345064722.1">
    <property type="nucleotide sequence ID" value="NZ_BAABEX010000024.1"/>
</dbReference>
<dbReference type="EMBL" id="BAABEX010000024">
    <property type="protein sequence ID" value="GAA4426190.1"/>
    <property type="molecule type" value="Genomic_DNA"/>
</dbReference>
<reference evidence="2" key="1">
    <citation type="journal article" date="2019" name="Int. J. Syst. Evol. Microbiol.">
        <title>The Global Catalogue of Microorganisms (GCM) 10K type strain sequencing project: providing services to taxonomists for standard genome sequencing and annotation.</title>
        <authorList>
            <consortium name="The Broad Institute Genomics Platform"/>
            <consortium name="The Broad Institute Genome Sequencing Center for Infectious Disease"/>
            <person name="Wu L."/>
            <person name="Ma J."/>
        </authorList>
    </citation>
    <scope>NUCLEOTIDE SEQUENCE [LARGE SCALE GENOMIC DNA]</scope>
    <source>
        <strain evidence="2">JCM 31890</strain>
    </source>
</reference>
<evidence type="ECO:0000313" key="1">
    <source>
        <dbReference type="EMBL" id="GAA4426190.1"/>
    </source>
</evidence>
<keyword evidence="2" id="KW-1185">Reference proteome</keyword>
<dbReference type="Proteomes" id="UP001501788">
    <property type="component" value="Unassembled WGS sequence"/>
</dbReference>
<sequence>MGAAALALLLGCASAGRMPLGTTDAAVKAQLGSPTSRTTVPEGERWLYSQLPSGSEAHALSFDAAGRLVRIEQVLTAAAFEALLPGQLTEAQALDRFGPPLRVERVARFDGDVWTYRFKVVNDLRLAHLHFDRQRVLRQMLYTDELPLLADPRD</sequence>
<organism evidence="1 2">
    <name type="scientific">Acidovorax lacteus</name>
    <dbReference type="NCBI Taxonomy" id="1924988"/>
    <lineage>
        <taxon>Bacteria</taxon>
        <taxon>Pseudomonadati</taxon>
        <taxon>Pseudomonadota</taxon>
        <taxon>Betaproteobacteria</taxon>
        <taxon>Burkholderiales</taxon>
        <taxon>Comamonadaceae</taxon>
        <taxon>Acidovorax</taxon>
    </lineage>
</organism>
<gene>
    <name evidence="1" type="ORF">GCM10023090_21790</name>
</gene>
<evidence type="ECO:0000313" key="2">
    <source>
        <dbReference type="Proteomes" id="UP001501788"/>
    </source>
</evidence>
<name>A0ABP8LAU0_9BURK</name>
<evidence type="ECO:0008006" key="3">
    <source>
        <dbReference type="Google" id="ProtNLM"/>
    </source>
</evidence>
<comment type="caution">
    <text evidence="1">The sequence shown here is derived from an EMBL/GenBank/DDBJ whole genome shotgun (WGS) entry which is preliminary data.</text>
</comment>
<protein>
    <recommendedName>
        <fullName evidence="3">Lipoprotein SmpA/OmlA domain-containing protein</fullName>
    </recommendedName>
</protein>
<accession>A0ABP8LAU0</accession>
<proteinExistence type="predicted"/>